<evidence type="ECO:0000256" key="3">
    <source>
        <dbReference type="SAM" id="Coils"/>
    </source>
</evidence>
<feature type="domain" description="CzcB-like C-terminal circularly permuted SH3-like" evidence="4">
    <location>
        <begin position="346"/>
        <end position="398"/>
    </location>
</feature>
<dbReference type="InterPro" id="IPR058636">
    <property type="entry name" value="Beta-barrel_YknX"/>
</dbReference>
<comment type="caution">
    <text evidence="6">The sequence shown here is derived from an EMBL/GenBank/DDBJ whole genome shotgun (WGS) entry which is preliminary data.</text>
</comment>
<dbReference type="Pfam" id="PF25990">
    <property type="entry name" value="Beta-barrel_YknX"/>
    <property type="match status" value="1"/>
</dbReference>
<gene>
    <name evidence="6" type="ORF">A2161_17340</name>
</gene>
<dbReference type="Proteomes" id="UP000179266">
    <property type="component" value="Unassembled WGS sequence"/>
</dbReference>
<reference evidence="6 7" key="1">
    <citation type="journal article" date="2016" name="Nat. Commun.">
        <title>Thousands of microbial genomes shed light on interconnected biogeochemical processes in an aquifer system.</title>
        <authorList>
            <person name="Anantharaman K."/>
            <person name="Brown C.T."/>
            <person name="Hug L.A."/>
            <person name="Sharon I."/>
            <person name="Castelle C.J."/>
            <person name="Probst A.J."/>
            <person name="Thomas B.C."/>
            <person name="Singh A."/>
            <person name="Wilkins M.J."/>
            <person name="Karaoz U."/>
            <person name="Brodie E.L."/>
            <person name="Williams K.H."/>
            <person name="Hubbard S.S."/>
            <person name="Banfield J.F."/>
        </authorList>
    </citation>
    <scope>NUCLEOTIDE SEQUENCE [LARGE SCALE GENOMIC DNA]</scope>
</reference>
<dbReference type="Pfam" id="PF25975">
    <property type="entry name" value="CzcB_C"/>
    <property type="match status" value="1"/>
</dbReference>
<accession>A0A1F7RM58</accession>
<dbReference type="GO" id="GO:0030313">
    <property type="term" value="C:cell envelope"/>
    <property type="evidence" value="ECO:0007669"/>
    <property type="project" value="UniProtKB-SubCell"/>
</dbReference>
<evidence type="ECO:0000256" key="2">
    <source>
        <dbReference type="ARBA" id="ARBA00023054"/>
    </source>
</evidence>
<keyword evidence="2 3" id="KW-0175">Coiled coil</keyword>
<feature type="domain" description="YknX-like beta-barrel" evidence="5">
    <location>
        <begin position="257"/>
        <end position="335"/>
    </location>
</feature>
<dbReference type="InterPro" id="IPR050465">
    <property type="entry name" value="UPF0194_transport"/>
</dbReference>
<evidence type="ECO:0000313" key="6">
    <source>
        <dbReference type="EMBL" id="OGL42410.1"/>
    </source>
</evidence>
<dbReference type="PANTHER" id="PTHR32347">
    <property type="entry name" value="EFFLUX SYSTEM COMPONENT YKNX-RELATED"/>
    <property type="match status" value="1"/>
</dbReference>
<evidence type="ECO:0000256" key="1">
    <source>
        <dbReference type="ARBA" id="ARBA00004196"/>
    </source>
</evidence>
<name>A0A1F7RM58_9BACT</name>
<sequence>MNIRFQTLQILFLIFISIFNNGCYEPKSDLKSKTASVKKGEFIIALSERGEIKAIQEKTVVAPTVPFSLKIIELAEEGKTVSEGDVLIKFDPSEVQKMISDSEAELKIRNADLSKALANHESTIADLSSNVESAKASYRLAELNLEKLSFESQTEKEKGKLRLKQAEIELEKAKQSLKSQKIINSEDVKTLKLRIEQEESQLKKYKYFLEELIIKAPTDGLVVYKKIWKGDDMDKIEVGDSPWRGQALIGLPDLSRMQVETFVNEIDIAKVTLEKDVEITLEAFPDRKFTGKITEIASISRNKSRQSDIKVFDVVATINESDQILKPGITANAKIIIEKIPVVMYVPLGAVYKHNGESVVYILNKSSFDRHVVLLGKRNEDSVIIESGLEGNELVALYNPESIKPL</sequence>
<dbReference type="EMBL" id="MGDD01000326">
    <property type="protein sequence ID" value="OGL42410.1"/>
    <property type="molecule type" value="Genomic_DNA"/>
</dbReference>
<evidence type="ECO:0000259" key="4">
    <source>
        <dbReference type="Pfam" id="PF25975"/>
    </source>
</evidence>
<dbReference type="AlphaFoldDB" id="A0A1F7RM58"/>
<organism evidence="6 7">
    <name type="scientific">Candidatus Schekmanbacteria bacterium RBG_13_48_7</name>
    <dbReference type="NCBI Taxonomy" id="1817878"/>
    <lineage>
        <taxon>Bacteria</taxon>
        <taxon>Candidatus Schekmaniibacteriota</taxon>
    </lineage>
</organism>
<dbReference type="Gene3D" id="2.40.30.170">
    <property type="match status" value="1"/>
</dbReference>
<dbReference type="InterPro" id="IPR058649">
    <property type="entry name" value="CzcB_C"/>
</dbReference>
<dbReference type="PANTHER" id="PTHR32347:SF23">
    <property type="entry name" value="BLL5650 PROTEIN"/>
    <property type="match status" value="1"/>
</dbReference>
<dbReference type="Gene3D" id="2.40.420.20">
    <property type="match status" value="1"/>
</dbReference>
<evidence type="ECO:0000259" key="5">
    <source>
        <dbReference type="Pfam" id="PF25990"/>
    </source>
</evidence>
<feature type="coiled-coil region" evidence="3">
    <location>
        <begin position="110"/>
        <end position="183"/>
    </location>
</feature>
<comment type="subcellular location">
    <subcellularLocation>
        <location evidence="1">Cell envelope</location>
    </subcellularLocation>
</comment>
<protein>
    <submittedName>
        <fullName evidence="6">Uncharacterized protein</fullName>
    </submittedName>
</protein>
<evidence type="ECO:0000313" key="7">
    <source>
        <dbReference type="Proteomes" id="UP000179266"/>
    </source>
</evidence>
<proteinExistence type="predicted"/>
<dbReference type="SUPFAM" id="SSF111369">
    <property type="entry name" value="HlyD-like secretion proteins"/>
    <property type="match status" value="1"/>
</dbReference>